<name>A0A2P2DCS6_9LEPT</name>
<comment type="similarity">
    <text evidence="1">Belongs to the short-chain dehydrogenases/reductases (SDR) family.</text>
</comment>
<comment type="caution">
    <text evidence="3">The sequence shown here is derived from an EMBL/GenBank/DDBJ whole genome shotgun (WGS) entry which is preliminary data.</text>
</comment>
<accession>A0A2P2DCS6</accession>
<evidence type="ECO:0000313" key="3">
    <source>
        <dbReference type="EMBL" id="GBF42417.1"/>
    </source>
</evidence>
<protein>
    <submittedName>
        <fullName evidence="3">Short chain dehydrogenase</fullName>
    </submittedName>
</protein>
<dbReference type="PANTHER" id="PTHR44196">
    <property type="entry name" value="DEHYDROGENASE/REDUCTASE SDR FAMILY MEMBER 7B"/>
    <property type="match status" value="1"/>
</dbReference>
<dbReference type="InterPro" id="IPR002347">
    <property type="entry name" value="SDR_fam"/>
</dbReference>
<dbReference type="InterPro" id="IPR036291">
    <property type="entry name" value="NAD(P)-bd_dom_sf"/>
</dbReference>
<sequence>MSMIHSLVVGGTSDIGVWVVESLAKRRHSISITGRDKQKLSDIQKEILSKYNTLIQIYELDITNMESFDSFYSGLSVEPNHVYILVGYYEDQIFARENWRELEKTIQINFTGVVALVNTISINMEKRKSGNITVVSSVAGIRGRKLNYIYGSAKAGLTTYVSGLRALVFPNGVHIGTILLGPVYTKMSMGHNLIPWLTLTPEKAGEKIVSAGLNKSNEVYIRWPWRFIMFIIQIIPEWIFKRLPPF</sequence>
<proteinExistence type="inferred from homology"/>
<evidence type="ECO:0000256" key="1">
    <source>
        <dbReference type="ARBA" id="ARBA00006484"/>
    </source>
</evidence>
<dbReference type="AlphaFoldDB" id="A0A2P2DCS6"/>
<keyword evidence="4" id="KW-1185">Reference proteome</keyword>
<dbReference type="Gene3D" id="3.40.50.720">
    <property type="entry name" value="NAD(P)-binding Rossmann-like Domain"/>
    <property type="match status" value="1"/>
</dbReference>
<reference evidence="4" key="1">
    <citation type="journal article" date="2019" name="Microbiol. Immunol.">
        <title>Molecular and phenotypic characterization of Leptospira johnsonii sp. nov., Leptospira ellinghausenii sp. nov. and Leptospira ryugenii sp. nov. isolated from soil and water in Japan.</title>
        <authorList>
            <person name="Masuzawa T."/>
            <person name="Saito M."/>
            <person name="Nakao R."/>
            <person name="Nikaido Y."/>
            <person name="Matsumoto M."/>
            <person name="Ogawa M."/>
            <person name="Yokoyama M."/>
            <person name="Hidaka Y."/>
            <person name="Tomita J."/>
            <person name="Sakakibara K."/>
            <person name="Suzuki K."/>
            <person name="Yasuda S."/>
            <person name="Sato H."/>
            <person name="Yamaguchi M."/>
            <person name="Yoshida S.I."/>
            <person name="Koizumi N."/>
            <person name="Kawamura Y."/>
        </authorList>
    </citation>
    <scope>NUCLEOTIDE SEQUENCE [LARGE SCALE GENOMIC DNA]</scope>
    <source>
        <strain evidence="4">E18</strain>
    </source>
</reference>
<dbReference type="Proteomes" id="UP000245206">
    <property type="component" value="Unassembled WGS sequence"/>
</dbReference>
<keyword evidence="2" id="KW-0560">Oxidoreductase</keyword>
<dbReference type="EMBL" id="BFAZ01000009">
    <property type="protein sequence ID" value="GBF42417.1"/>
    <property type="molecule type" value="Genomic_DNA"/>
</dbReference>
<dbReference type="InterPro" id="IPR020904">
    <property type="entry name" value="Sc_DH/Rdtase_CS"/>
</dbReference>
<dbReference type="PROSITE" id="PS00061">
    <property type="entry name" value="ADH_SHORT"/>
    <property type="match status" value="1"/>
</dbReference>
<evidence type="ECO:0000256" key="2">
    <source>
        <dbReference type="ARBA" id="ARBA00023002"/>
    </source>
</evidence>
<dbReference type="Pfam" id="PF00106">
    <property type="entry name" value="adh_short"/>
    <property type="match status" value="1"/>
</dbReference>
<organism evidence="3 4">
    <name type="scientific">Leptospira ellinghausenii</name>
    <dbReference type="NCBI Taxonomy" id="1917822"/>
    <lineage>
        <taxon>Bacteria</taxon>
        <taxon>Pseudomonadati</taxon>
        <taxon>Spirochaetota</taxon>
        <taxon>Spirochaetia</taxon>
        <taxon>Leptospirales</taxon>
        <taxon>Leptospiraceae</taxon>
        <taxon>Leptospira</taxon>
    </lineage>
</organism>
<dbReference type="PRINTS" id="PR00081">
    <property type="entry name" value="GDHRDH"/>
</dbReference>
<dbReference type="GO" id="GO:0016491">
    <property type="term" value="F:oxidoreductase activity"/>
    <property type="evidence" value="ECO:0007669"/>
    <property type="project" value="UniProtKB-KW"/>
</dbReference>
<dbReference type="SUPFAM" id="SSF51735">
    <property type="entry name" value="NAD(P)-binding Rossmann-fold domains"/>
    <property type="match status" value="1"/>
</dbReference>
<dbReference type="GO" id="GO:0016020">
    <property type="term" value="C:membrane"/>
    <property type="evidence" value="ECO:0007669"/>
    <property type="project" value="TreeGrafter"/>
</dbReference>
<evidence type="ECO:0000313" key="4">
    <source>
        <dbReference type="Proteomes" id="UP000245206"/>
    </source>
</evidence>
<gene>
    <name evidence="3" type="ORF">LPTSP2_17040</name>
</gene>
<dbReference type="PANTHER" id="PTHR44196:SF1">
    <property type="entry name" value="DEHYDROGENASE_REDUCTASE SDR FAMILY MEMBER 7B"/>
    <property type="match status" value="1"/>
</dbReference>